<dbReference type="Proteomes" id="UP000288351">
    <property type="component" value="Unassembled WGS sequence"/>
</dbReference>
<dbReference type="RefSeq" id="WP_165479619.1">
    <property type="nucleotide sequence ID" value="NZ_BHXC01000002.1"/>
</dbReference>
<name>A0A401QRD2_STRNR</name>
<dbReference type="EMBL" id="BHXC01000002">
    <property type="protein sequence ID" value="GCB87960.1"/>
    <property type="molecule type" value="Genomic_DNA"/>
</dbReference>
<evidence type="ECO:0000259" key="1">
    <source>
        <dbReference type="Pfam" id="PF03756"/>
    </source>
</evidence>
<evidence type="ECO:0000313" key="2">
    <source>
        <dbReference type="EMBL" id="GCB87960.1"/>
    </source>
</evidence>
<reference evidence="2 3" key="1">
    <citation type="journal article" date="2019" name="Microbiol. Resour. Announc.">
        <title>Draft Genome Sequence of the Most Traditional epsilon-Poly-l-Lysine Producer, Streptomyces albulus NBRC14147.</title>
        <authorList>
            <person name="Yamanaka K."/>
            <person name="Hamano Y."/>
        </authorList>
    </citation>
    <scope>NUCLEOTIDE SEQUENCE [LARGE SCALE GENOMIC DNA]</scope>
    <source>
        <strain evidence="2 3">NBRC 14147</strain>
    </source>
</reference>
<accession>A0A401QRD2</accession>
<organism evidence="2 3">
    <name type="scientific">Streptomyces noursei</name>
    <name type="common">Streptomyces albulus</name>
    <dbReference type="NCBI Taxonomy" id="1971"/>
    <lineage>
        <taxon>Bacteria</taxon>
        <taxon>Bacillati</taxon>
        <taxon>Actinomycetota</taxon>
        <taxon>Actinomycetes</taxon>
        <taxon>Kitasatosporales</taxon>
        <taxon>Streptomycetaceae</taxon>
        <taxon>Streptomyces</taxon>
    </lineage>
</organism>
<gene>
    <name evidence="2" type="ORF">SALB_00629</name>
</gene>
<proteinExistence type="predicted"/>
<protein>
    <submittedName>
        <fullName evidence="2">Adhesin</fullName>
    </submittedName>
</protein>
<dbReference type="AlphaFoldDB" id="A0A401QRD2"/>
<evidence type="ECO:0000313" key="3">
    <source>
        <dbReference type="Proteomes" id="UP000288351"/>
    </source>
</evidence>
<feature type="domain" description="A-factor biosynthesis hotdog" evidence="1">
    <location>
        <begin position="22"/>
        <end position="93"/>
    </location>
</feature>
<comment type="caution">
    <text evidence="2">The sequence shown here is derived from an EMBL/GenBank/DDBJ whole genome shotgun (WGS) entry which is preliminary data.</text>
</comment>
<dbReference type="InterPro" id="IPR005509">
    <property type="entry name" value="AfsA_hotdog_dom"/>
</dbReference>
<sequence length="119" mass="13263">MPAPLAVPVASLPEAASDLGPLVRKRVSDEVLITDWRTVSGTTHHVTAHWPQHHSFYTPRSGRYSSLLLVETVRQALALLSNAAYEVPLEYRLGWTTARAPSLRPCWTPHRTVTGRRSN</sequence>
<dbReference type="Pfam" id="PF03756">
    <property type="entry name" value="AfsA"/>
    <property type="match status" value="1"/>
</dbReference>